<dbReference type="GO" id="GO:0004151">
    <property type="term" value="F:dihydroorotase activity"/>
    <property type="evidence" value="ECO:0007669"/>
    <property type="project" value="UniProtKB-UniRule"/>
</dbReference>
<gene>
    <name evidence="6" type="primary">pyrC</name>
    <name evidence="8" type="ORF">HMPREF1866_01748</name>
</gene>
<name>A0A133ZN22_9FIRM</name>
<feature type="binding site" evidence="6">
    <location>
        <position position="317"/>
    </location>
    <ligand>
        <name>substrate</name>
    </ligand>
</feature>
<dbReference type="GO" id="GO:0044205">
    <property type="term" value="P:'de novo' UMP biosynthetic process"/>
    <property type="evidence" value="ECO:0007669"/>
    <property type="project" value="UniProtKB-UniRule"/>
</dbReference>
<feature type="binding site" evidence="6">
    <location>
        <position position="286"/>
    </location>
    <ligand>
        <name>substrate</name>
    </ligand>
</feature>
<evidence type="ECO:0000256" key="3">
    <source>
        <dbReference type="ARBA" id="ARBA00022723"/>
    </source>
</evidence>
<dbReference type="EC" id="3.5.2.3" evidence="6"/>
<dbReference type="PROSITE" id="PS00482">
    <property type="entry name" value="DIHYDROOROTASE_1"/>
    <property type="match status" value="1"/>
</dbReference>
<feature type="binding site" evidence="6">
    <location>
        <position position="240"/>
    </location>
    <ligand>
        <name>Zn(2+)</name>
        <dbReference type="ChEBI" id="CHEBI:29105"/>
        <label>2</label>
    </ligand>
</feature>
<feature type="binding site" evidence="6">
    <location>
        <position position="187"/>
    </location>
    <ligand>
        <name>Zn(2+)</name>
        <dbReference type="ChEBI" id="CHEBI:29105"/>
        <label>2</label>
    </ligand>
</feature>
<dbReference type="NCBIfam" id="TIGR00857">
    <property type="entry name" value="pyrC_multi"/>
    <property type="match status" value="1"/>
</dbReference>
<evidence type="ECO:0000256" key="5">
    <source>
        <dbReference type="ARBA" id="ARBA00022975"/>
    </source>
</evidence>
<dbReference type="PATRIC" id="fig|467210.3.peg.1734"/>
<dbReference type="InterPro" id="IPR032466">
    <property type="entry name" value="Metal_Hydrolase"/>
</dbReference>
<keyword evidence="9" id="KW-1185">Reference proteome</keyword>
<dbReference type="GO" id="GO:0006145">
    <property type="term" value="P:purine nucleobase catabolic process"/>
    <property type="evidence" value="ECO:0007669"/>
    <property type="project" value="TreeGrafter"/>
</dbReference>
<evidence type="ECO:0000256" key="6">
    <source>
        <dbReference type="HAMAP-Rule" id="MF_00220"/>
    </source>
</evidence>
<dbReference type="GO" id="GO:0005737">
    <property type="term" value="C:cytoplasm"/>
    <property type="evidence" value="ECO:0007669"/>
    <property type="project" value="TreeGrafter"/>
</dbReference>
<comment type="caution">
    <text evidence="8">The sequence shown here is derived from an EMBL/GenBank/DDBJ whole genome shotgun (WGS) entry which is preliminary data.</text>
</comment>
<evidence type="ECO:0000313" key="9">
    <source>
        <dbReference type="Proteomes" id="UP000070394"/>
    </source>
</evidence>
<dbReference type="InterPro" id="IPR006680">
    <property type="entry name" value="Amidohydro-rel"/>
</dbReference>
<feature type="binding site" evidence="6">
    <location>
        <position position="160"/>
    </location>
    <ligand>
        <name>Zn(2+)</name>
        <dbReference type="ChEBI" id="CHEBI:29105"/>
        <label>2</label>
    </ligand>
</feature>
<dbReference type="PROSITE" id="PS00483">
    <property type="entry name" value="DIHYDROOROTASE_2"/>
    <property type="match status" value="1"/>
</dbReference>
<dbReference type="AlphaFoldDB" id="A0A133ZN22"/>
<comment type="catalytic activity">
    <reaction evidence="6">
        <text>(S)-dihydroorotate + H2O = N-carbamoyl-L-aspartate + H(+)</text>
        <dbReference type="Rhea" id="RHEA:24296"/>
        <dbReference type="ChEBI" id="CHEBI:15377"/>
        <dbReference type="ChEBI" id="CHEBI:15378"/>
        <dbReference type="ChEBI" id="CHEBI:30864"/>
        <dbReference type="ChEBI" id="CHEBI:32814"/>
        <dbReference type="EC" id="3.5.2.3"/>
    </reaction>
</comment>
<comment type="cofactor">
    <cofactor evidence="6">
        <name>Zn(2+)</name>
        <dbReference type="ChEBI" id="CHEBI:29105"/>
    </cofactor>
    <text evidence="6">Binds 2 Zn(2+) ions per subunit.</text>
</comment>
<evidence type="ECO:0000313" key="8">
    <source>
        <dbReference type="EMBL" id="KXB56838.1"/>
    </source>
</evidence>
<dbReference type="GO" id="GO:0008270">
    <property type="term" value="F:zinc ion binding"/>
    <property type="evidence" value="ECO:0007669"/>
    <property type="project" value="UniProtKB-UniRule"/>
</dbReference>
<dbReference type="InterPro" id="IPR011059">
    <property type="entry name" value="Metal-dep_hydrolase_composite"/>
</dbReference>
<feature type="binding site" evidence="6">
    <location>
        <position position="71"/>
    </location>
    <ligand>
        <name>Zn(2+)</name>
        <dbReference type="ChEBI" id="CHEBI:29105"/>
        <label>1</label>
    </ligand>
</feature>
<evidence type="ECO:0000256" key="4">
    <source>
        <dbReference type="ARBA" id="ARBA00022801"/>
    </source>
</evidence>
<dbReference type="UniPathway" id="UPA00070">
    <property type="reaction ID" value="UER00117"/>
</dbReference>
<feature type="binding site" evidence="6">
    <location>
        <position position="160"/>
    </location>
    <ligand>
        <name>Zn(2+)</name>
        <dbReference type="ChEBI" id="CHEBI:29105"/>
        <label>1</label>
    </ligand>
</feature>
<dbReference type="Pfam" id="PF01979">
    <property type="entry name" value="Amidohydro_1"/>
    <property type="match status" value="1"/>
</dbReference>
<proteinExistence type="inferred from homology"/>
<dbReference type="InterPro" id="IPR002195">
    <property type="entry name" value="Dihydroorotase_CS"/>
</dbReference>
<keyword evidence="6" id="KW-0862">Zinc</keyword>
<evidence type="ECO:0000256" key="1">
    <source>
        <dbReference type="ARBA" id="ARBA00002368"/>
    </source>
</evidence>
<keyword evidence="5 6" id="KW-0665">Pyrimidine biosynthesis</keyword>
<feature type="binding site" evidence="6">
    <location>
        <position position="103"/>
    </location>
    <ligand>
        <name>substrate</name>
    </ligand>
</feature>
<accession>A0A133ZN22</accession>
<comment type="function">
    <text evidence="1 6">Catalyzes the reversible cyclization of carbamoyl aspartate to dihydroorotate.</text>
</comment>
<dbReference type="PANTHER" id="PTHR43668:SF2">
    <property type="entry name" value="ALLANTOINASE"/>
    <property type="match status" value="1"/>
</dbReference>
<comment type="similarity">
    <text evidence="2 6">Belongs to the metallo-dependent hydrolases superfamily. DHOase family. Class I DHOase subfamily.</text>
</comment>
<reference evidence="9" key="1">
    <citation type="submission" date="2016-01" db="EMBL/GenBank/DDBJ databases">
        <authorList>
            <person name="Mitreva M."/>
            <person name="Pepin K.H."/>
            <person name="Mihindukulasuriya K.A."/>
            <person name="Fulton R."/>
            <person name="Fronick C."/>
            <person name="O'Laughlin M."/>
            <person name="Miner T."/>
            <person name="Herter B."/>
            <person name="Rosa B.A."/>
            <person name="Cordes M."/>
            <person name="Tomlinson C."/>
            <person name="Wollam A."/>
            <person name="Palsikar V.B."/>
            <person name="Mardis E.R."/>
            <person name="Wilson R.K."/>
        </authorList>
    </citation>
    <scope>NUCLEOTIDE SEQUENCE [LARGE SCALE GENOMIC DNA]</scope>
    <source>
        <strain evidence="9">DNF00896</strain>
    </source>
</reference>
<dbReference type="HAMAP" id="MF_00220_B">
    <property type="entry name" value="PyrC_classI_B"/>
    <property type="match status" value="1"/>
</dbReference>
<feature type="domain" description="Amidohydrolase-related" evidence="7">
    <location>
        <begin position="62"/>
        <end position="427"/>
    </location>
</feature>
<protein>
    <recommendedName>
        <fullName evidence="6">Dihydroorotase</fullName>
        <shortName evidence="6">DHOase</shortName>
        <ecNumber evidence="6">3.5.2.3</ecNumber>
    </recommendedName>
</protein>
<comment type="pathway">
    <text evidence="6">Pyrimidine metabolism; UMP biosynthesis via de novo pathway; (S)-dihydroorotate from bicarbonate: step 3/3.</text>
</comment>
<sequence length="432" mass="48445">MIMLKNVRLLDPQTRTDDIRDILISEGRVRKIDKDLYLDATLMARANGERLKVYDCTGLCAAPGFVDVHVHLREPGFEYKEDIESGARAAARGGFTTIVAMANTKPPIDTPERVFEVLKKGKKTPINVKTCACITKGMKGEELADMKELREAGAVGFTDDGRPMLDENLTREAMRCARSIKMPLSFHEEDPKYIKENGINHGYPSDEMHIYGSDRMAEISMVERDCKLARETGATISIQHISAKESVELVRKAKKMGLRVFAEATPHHFSLIDKDVIKYGTLAKMNPPLREEADRMAIIEGLKDGTIDIIATDHAPHSKEEKDKDFVDAPSGIIGLETSFSLGIMNLVKPGYLSLMELINKMSYQPARLYNMDRGVLREDEIADIVVFDINKEWKYDKSESKSSNSPWLGATLQGKIVYTICHGNVVYENLE</sequence>
<feature type="active site" evidence="6">
    <location>
        <position position="313"/>
    </location>
</feature>
<comment type="caution">
    <text evidence="6">Lacks conserved residue(s) required for the propagation of feature annotation.</text>
</comment>
<dbReference type="OrthoDB" id="9765462at2"/>
<feature type="binding site" evidence="6">
    <location>
        <position position="313"/>
    </location>
    <ligand>
        <name>Zn(2+)</name>
        <dbReference type="ChEBI" id="CHEBI:29105"/>
        <label>1</label>
    </ligand>
</feature>
<dbReference type="Gene3D" id="3.20.20.140">
    <property type="entry name" value="Metal-dependent hydrolases"/>
    <property type="match status" value="1"/>
</dbReference>
<evidence type="ECO:0000256" key="2">
    <source>
        <dbReference type="ARBA" id="ARBA00010286"/>
    </source>
</evidence>
<dbReference type="EMBL" id="LSDA01000099">
    <property type="protein sequence ID" value="KXB56838.1"/>
    <property type="molecule type" value="Genomic_DNA"/>
</dbReference>
<dbReference type="GO" id="GO:0004038">
    <property type="term" value="F:allantoinase activity"/>
    <property type="evidence" value="ECO:0007669"/>
    <property type="project" value="TreeGrafter"/>
</dbReference>
<dbReference type="Proteomes" id="UP000070394">
    <property type="component" value="Unassembled WGS sequence"/>
</dbReference>
<evidence type="ECO:0000259" key="7">
    <source>
        <dbReference type="Pfam" id="PF01979"/>
    </source>
</evidence>
<dbReference type="RefSeq" id="WP_060931457.1">
    <property type="nucleotide sequence ID" value="NZ_KQ959833.1"/>
</dbReference>
<keyword evidence="4 6" id="KW-0378">Hydrolase</keyword>
<dbReference type="CDD" id="cd01317">
    <property type="entry name" value="DHOase_IIa"/>
    <property type="match status" value="1"/>
</dbReference>
<dbReference type="SUPFAM" id="SSF51338">
    <property type="entry name" value="Composite domain of metallo-dependent hydrolases"/>
    <property type="match status" value="1"/>
</dbReference>
<dbReference type="SUPFAM" id="SSF51556">
    <property type="entry name" value="Metallo-dependent hydrolases"/>
    <property type="match status" value="1"/>
</dbReference>
<organism evidence="8 9">
    <name type="scientific">Lachnoanaerobaculum saburreum</name>
    <dbReference type="NCBI Taxonomy" id="467210"/>
    <lineage>
        <taxon>Bacteria</taxon>
        <taxon>Bacillati</taxon>
        <taxon>Bacillota</taxon>
        <taxon>Clostridia</taxon>
        <taxon>Lachnospirales</taxon>
        <taxon>Lachnospiraceae</taxon>
        <taxon>Lachnoanaerobaculum</taxon>
    </lineage>
</organism>
<keyword evidence="3 6" id="KW-0479">Metal-binding</keyword>
<dbReference type="InterPro" id="IPR050138">
    <property type="entry name" value="DHOase/Allantoinase_Hydrolase"/>
</dbReference>
<feature type="binding site" evidence="6">
    <location>
        <position position="69"/>
    </location>
    <ligand>
        <name>Zn(2+)</name>
        <dbReference type="ChEBI" id="CHEBI:29105"/>
        <label>1</label>
    </ligand>
</feature>
<dbReference type="InterPro" id="IPR004722">
    <property type="entry name" value="DHOase"/>
</dbReference>
<dbReference type="STRING" id="467210.HMPREF1866_01748"/>
<feature type="binding site" evidence="6">
    <location>
        <begin position="71"/>
        <end position="73"/>
    </location>
    <ligand>
        <name>substrate</name>
    </ligand>
</feature>
<dbReference type="PANTHER" id="PTHR43668">
    <property type="entry name" value="ALLANTOINASE"/>
    <property type="match status" value="1"/>
</dbReference>